<evidence type="ECO:0000256" key="9">
    <source>
        <dbReference type="HAMAP-Rule" id="MF_00151"/>
    </source>
</evidence>
<dbReference type="CDD" id="cd02163">
    <property type="entry name" value="PPAT"/>
    <property type="match status" value="1"/>
</dbReference>
<keyword evidence="5 9" id="KW-0067">ATP-binding</keyword>
<dbReference type="GO" id="GO:0005524">
    <property type="term" value="F:ATP binding"/>
    <property type="evidence" value="ECO:0007669"/>
    <property type="project" value="UniProtKB-KW"/>
</dbReference>
<keyword evidence="2 9" id="KW-0808">Transferase</keyword>
<comment type="catalytic activity">
    <reaction evidence="8 9">
        <text>(R)-4'-phosphopantetheine + ATP + H(+) = 3'-dephospho-CoA + diphosphate</text>
        <dbReference type="Rhea" id="RHEA:19801"/>
        <dbReference type="ChEBI" id="CHEBI:15378"/>
        <dbReference type="ChEBI" id="CHEBI:30616"/>
        <dbReference type="ChEBI" id="CHEBI:33019"/>
        <dbReference type="ChEBI" id="CHEBI:57328"/>
        <dbReference type="ChEBI" id="CHEBI:61723"/>
        <dbReference type="EC" id="2.7.7.3"/>
    </reaction>
</comment>
<organism evidence="11">
    <name type="scientific">candidate division TA06 bacterium ADurb.Bin417</name>
    <dbReference type="NCBI Taxonomy" id="1852828"/>
    <lineage>
        <taxon>Bacteria</taxon>
        <taxon>Bacteria division TA06</taxon>
    </lineage>
</organism>
<keyword evidence="7 9" id="KW-0173">Coenzyme A biosynthesis</keyword>
<reference evidence="11" key="1">
    <citation type="submission" date="2017-02" db="EMBL/GenBank/DDBJ databases">
        <title>Delving into the versatile metabolic prowess of the omnipresent phylum Bacteroidetes.</title>
        <authorList>
            <person name="Nobu M.K."/>
            <person name="Mei R."/>
            <person name="Narihiro T."/>
            <person name="Kuroda K."/>
            <person name="Liu W.-T."/>
        </authorList>
    </citation>
    <scope>NUCLEOTIDE SEQUENCE</scope>
    <source>
        <strain evidence="11">ADurb.Bin417</strain>
    </source>
</reference>
<dbReference type="PANTHER" id="PTHR21342">
    <property type="entry name" value="PHOSPHOPANTETHEINE ADENYLYLTRANSFERASE"/>
    <property type="match status" value="1"/>
</dbReference>
<evidence type="ECO:0000256" key="2">
    <source>
        <dbReference type="ARBA" id="ARBA00022679"/>
    </source>
</evidence>
<dbReference type="NCBIfam" id="TIGR00125">
    <property type="entry name" value="cyt_tran_rel"/>
    <property type="match status" value="1"/>
</dbReference>
<feature type="domain" description="Cytidyltransferase-like" evidence="10">
    <location>
        <begin position="6"/>
        <end position="134"/>
    </location>
</feature>
<dbReference type="GO" id="GO:0005737">
    <property type="term" value="C:cytoplasm"/>
    <property type="evidence" value="ECO:0007669"/>
    <property type="project" value="UniProtKB-SubCell"/>
</dbReference>
<keyword evidence="1 9" id="KW-0963">Cytoplasm</keyword>
<comment type="cofactor">
    <cofactor evidence="9">
        <name>Mg(2+)</name>
        <dbReference type="ChEBI" id="CHEBI:18420"/>
    </cofactor>
</comment>
<dbReference type="UniPathway" id="UPA00241">
    <property type="reaction ID" value="UER00355"/>
</dbReference>
<accession>A0A1V5MAN5</accession>
<dbReference type="GO" id="GO:0004595">
    <property type="term" value="F:pantetheine-phosphate adenylyltransferase activity"/>
    <property type="evidence" value="ECO:0007669"/>
    <property type="project" value="UniProtKB-UniRule"/>
</dbReference>
<feature type="binding site" evidence="9">
    <location>
        <position position="18"/>
    </location>
    <ligand>
        <name>ATP</name>
        <dbReference type="ChEBI" id="CHEBI:30616"/>
    </ligand>
</feature>
<dbReference type="EMBL" id="MWAK01000282">
    <property type="protein sequence ID" value="OPZ90226.1"/>
    <property type="molecule type" value="Genomic_DNA"/>
</dbReference>
<dbReference type="Gene3D" id="3.40.50.620">
    <property type="entry name" value="HUPs"/>
    <property type="match status" value="1"/>
</dbReference>
<dbReference type="PANTHER" id="PTHR21342:SF1">
    <property type="entry name" value="PHOSPHOPANTETHEINE ADENYLYLTRANSFERASE"/>
    <property type="match status" value="1"/>
</dbReference>
<evidence type="ECO:0000256" key="7">
    <source>
        <dbReference type="ARBA" id="ARBA00022993"/>
    </source>
</evidence>
<comment type="function">
    <text evidence="9">Reversibly transfers an adenylyl group from ATP to 4'-phosphopantetheine, yielding dephospho-CoA (dPCoA) and pyrophosphate.</text>
</comment>
<dbReference type="NCBIfam" id="TIGR01510">
    <property type="entry name" value="coaD_prev_kdtB"/>
    <property type="match status" value="1"/>
</dbReference>
<evidence type="ECO:0000256" key="4">
    <source>
        <dbReference type="ARBA" id="ARBA00022741"/>
    </source>
</evidence>
<evidence type="ECO:0000256" key="5">
    <source>
        <dbReference type="ARBA" id="ARBA00022840"/>
    </source>
</evidence>
<dbReference type="PRINTS" id="PR01020">
    <property type="entry name" value="LPSBIOSNTHSS"/>
</dbReference>
<feature type="binding site" evidence="9">
    <location>
        <position position="99"/>
    </location>
    <ligand>
        <name>ATP</name>
        <dbReference type="ChEBI" id="CHEBI:30616"/>
    </ligand>
</feature>
<dbReference type="InterPro" id="IPR004821">
    <property type="entry name" value="Cyt_trans-like"/>
</dbReference>
<dbReference type="EC" id="2.7.7.3" evidence="9"/>
<keyword evidence="6 9" id="KW-0460">Magnesium</keyword>
<name>A0A1V5MAN5_UNCT6</name>
<comment type="subcellular location">
    <subcellularLocation>
        <location evidence="9">Cytoplasm</location>
    </subcellularLocation>
</comment>
<protein>
    <recommendedName>
        <fullName evidence="9">Phosphopantetheine adenylyltransferase</fullName>
        <ecNumber evidence="9">2.7.7.3</ecNumber>
    </recommendedName>
    <alternativeName>
        <fullName evidence="9">Dephospho-CoA pyrophosphorylase</fullName>
    </alternativeName>
    <alternativeName>
        <fullName evidence="9">Pantetheine-phosphate adenylyltransferase</fullName>
        <shortName evidence="9">PPAT</shortName>
    </alternativeName>
</protein>
<feature type="binding site" evidence="9">
    <location>
        <position position="88"/>
    </location>
    <ligand>
        <name>substrate</name>
    </ligand>
</feature>
<dbReference type="InterPro" id="IPR014729">
    <property type="entry name" value="Rossmann-like_a/b/a_fold"/>
</dbReference>
<dbReference type="Proteomes" id="UP000485484">
    <property type="component" value="Unassembled WGS sequence"/>
</dbReference>
<feature type="binding site" evidence="9">
    <location>
        <begin position="10"/>
        <end position="11"/>
    </location>
    <ligand>
        <name>ATP</name>
        <dbReference type="ChEBI" id="CHEBI:30616"/>
    </ligand>
</feature>
<comment type="pathway">
    <text evidence="9">Cofactor biosynthesis; coenzyme A biosynthesis; CoA from (R)-pantothenate: step 4/5.</text>
</comment>
<dbReference type="SUPFAM" id="SSF52374">
    <property type="entry name" value="Nucleotidylyl transferase"/>
    <property type="match status" value="1"/>
</dbReference>
<feature type="binding site" evidence="9">
    <location>
        <position position="42"/>
    </location>
    <ligand>
        <name>substrate</name>
    </ligand>
</feature>
<evidence type="ECO:0000256" key="3">
    <source>
        <dbReference type="ARBA" id="ARBA00022695"/>
    </source>
</evidence>
<evidence type="ECO:0000313" key="11">
    <source>
        <dbReference type="EMBL" id="OPZ90226.1"/>
    </source>
</evidence>
<dbReference type="GO" id="GO:0015937">
    <property type="term" value="P:coenzyme A biosynthetic process"/>
    <property type="evidence" value="ECO:0007669"/>
    <property type="project" value="UniProtKB-UniRule"/>
</dbReference>
<proteinExistence type="inferred from homology"/>
<keyword evidence="3 9" id="KW-0548">Nucleotidyltransferase</keyword>
<comment type="subunit">
    <text evidence="9">Homohexamer.</text>
</comment>
<keyword evidence="4 9" id="KW-0547">Nucleotide-binding</keyword>
<dbReference type="AlphaFoldDB" id="A0A1V5MAN5"/>
<evidence type="ECO:0000256" key="1">
    <source>
        <dbReference type="ARBA" id="ARBA00022490"/>
    </source>
</evidence>
<dbReference type="HAMAP" id="MF_00151">
    <property type="entry name" value="PPAT_bact"/>
    <property type="match status" value="1"/>
</dbReference>
<sequence>MVDTVVYPGSFDPITLGHLDVIQRARALFPRVIVAVADNSEKRPIFTAAERLELIRTSAAGIPGVATDTFSGLLVDYLEKTGCFTILRGLRAVSDFDYEFQMLLTNRRLLPKVETIFLMPQEKFFFLSSSLIKELARMNADLRDFVPPSVERALKAKLAVKKA</sequence>
<feature type="binding site" evidence="9">
    <location>
        <begin position="124"/>
        <end position="130"/>
    </location>
    <ligand>
        <name>ATP</name>
        <dbReference type="ChEBI" id="CHEBI:30616"/>
    </ligand>
</feature>
<feature type="site" description="Transition state stabilizer" evidence="9">
    <location>
        <position position="18"/>
    </location>
</feature>
<comment type="similarity">
    <text evidence="9">Belongs to the bacterial CoaD family.</text>
</comment>
<feature type="binding site" evidence="9">
    <location>
        <position position="10"/>
    </location>
    <ligand>
        <name>substrate</name>
    </ligand>
</feature>
<evidence type="ECO:0000256" key="6">
    <source>
        <dbReference type="ARBA" id="ARBA00022842"/>
    </source>
</evidence>
<evidence type="ECO:0000256" key="8">
    <source>
        <dbReference type="ARBA" id="ARBA00029346"/>
    </source>
</evidence>
<dbReference type="Pfam" id="PF01467">
    <property type="entry name" value="CTP_transf_like"/>
    <property type="match status" value="1"/>
</dbReference>
<gene>
    <name evidence="9 11" type="primary">coaD</name>
    <name evidence="11" type="ORF">BWY73_01361</name>
</gene>
<comment type="caution">
    <text evidence="11">The sequence shown here is derived from an EMBL/GenBank/DDBJ whole genome shotgun (WGS) entry which is preliminary data.</text>
</comment>
<evidence type="ECO:0000259" key="10">
    <source>
        <dbReference type="Pfam" id="PF01467"/>
    </source>
</evidence>
<feature type="binding site" evidence="9">
    <location>
        <begin position="89"/>
        <end position="91"/>
    </location>
    <ligand>
        <name>ATP</name>
        <dbReference type="ChEBI" id="CHEBI:30616"/>
    </ligand>
</feature>
<feature type="binding site" evidence="9">
    <location>
        <position position="74"/>
    </location>
    <ligand>
        <name>substrate</name>
    </ligand>
</feature>
<dbReference type="InterPro" id="IPR001980">
    <property type="entry name" value="PPAT"/>
</dbReference>